<dbReference type="PANTHER" id="PTHR48083:SF31">
    <property type="entry name" value="ACYL-COA DEHYDROGENASE FADE10-RELATED"/>
    <property type="match status" value="1"/>
</dbReference>
<evidence type="ECO:0000256" key="1">
    <source>
        <dbReference type="ARBA" id="ARBA00022630"/>
    </source>
</evidence>
<dbReference type="OrthoDB" id="2769798at2"/>
<dbReference type="GO" id="GO:0005737">
    <property type="term" value="C:cytoplasm"/>
    <property type="evidence" value="ECO:0007669"/>
    <property type="project" value="TreeGrafter"/>
</dbReference>
<dbReference type="Proteomes" id="UP000215316">
    <property type="component" value="Unassembled WGS sequence"/>
</dbReference>
<dbReference type="Gene3D" id="2.40.110.10">
    <property type="entry name" value="Butyryl-CoA Dehydrogenase, subunit A, domain 2"/>
    <property type="match status" value="1"/>
</dbReference>
<evidence type="ECO:0000256" key="3">
    <source>
        <dbReference type="SAM" id="MobiDB-lite"/>
    </source>
</evidence>
<dbReference type="PANTHER" id="PTHR48083">
    <property type="entry name" value="MEDIUM-CHAIN SPECIFIC ACYL-COA DEHYDROGENASE, MITOCHONDRIAL-RELATED"/>
    <property type="match status" value="1"/>
</dbReference>
<evidence type="ECO:0000256" key="2">
    <source>
        <dbReference type="ARBA" id="ARBA00023002"/>
    </source>
</evidence>
<dbReference type="SUPFAM" id="SSF56645">
    <property type="entry name" value="Acyl-CoA dehydrogenase NM domain-like"/>
    <property type="match status" value="1"/>
</dbReference>
<dbReference type="InterPro" id="IPR037069">
    <property type="entry name" value="AcylCoA_DH/ox_N_sf"/>
</dbReference>
<dbReference type="EMBL" id="MZMQ01000001">
    <property type="protein sequence ID" value="OQJ63683.1"/>
    <property type="molecule type" value="Genomic_DNA"/>
</dbReference>
<comment type="caution">
    <text evidence="5">The sequence shown here is derived from an EMBL/GenBank/DDBJ whole genome shotgun (WGS) entry which is preliminary data.</text>
</comment>
<name>A0A225CMS4_9MICO</name>
<evidence type="ECO:0000313" key="6">
    <source>
        <dbReference type="Proteomes" id="UP000215316"/>
    </source>
</evidence>
<dbReference type="GO" id="GO:0003995">
    <property type="term" value="F:acyl-CoA dehydrogenase activity"/>
    <property type="evidence" value="ECO:0007669"/>
    <property type="project" value="TreeGrafter"/>
</dbReference>
<evidence type="ECO:0000259" key="4">
    <source>
        <dbReference type="Pfam" id="PF02770"/>
    </source>
</evidence>
<dbReference type="GO" id="GO:0033539">
    <property type="term" value="P:fatty acid beta-oxidation using acyl-CoA dehydrogenase"/>
    <property type="evidence" value="ECO:0007669"/>
    <property type="project" value="TreeGrafter"/>
</dbReference>
<sequence length="570" mass="59348">MTAVTVADVPAVAPVPTGAPADAADHDLRWLGDPFAPDNPAGFAQAVGRARRGERPTALLERARAEDLHLLYTPRAWGGTLDDPVRAGRTARTLVARDGDVMTNLLMSLTPVLVTGLLGSGAQRASAVDAVTRGADVGYALSEREHGSDLLRMDTTARTDGSRVVLDGRKWWVGRAPTAERFVVVARSGGRGPTAFSAYDVPADAPGLSVDAPHGTAGFPGTAFADVGLSGVAIPSTALLGAEGSAMEAILRSQSVVRVLSLPASLAGMDADLMLLGRIAEERRGGRALRDDHVFLADAGRIAAWALAAEAVAEGALRELLTDPASAVLRSACAKHVVSRCVQQVHDLVGDALSTRGVDGAGPWGMHEQVARNARMIRVIDGSPMSTLRAVAGSLPRIAAEEDDDRSGEAHPPPGRAPDGLDPARLAVAPPRRDRAVAGLRLDADALRASPDGGFGSDVERLLDALDRSDARIRSSAASSRESRSAHLVAEMRRRSFLSSAASAICARHGGLVGPLAARLGVDHVPVLTSALLDGAGHGHDGGRVDDEVDRGRGLLDALRGDLRGRRDDD</sequence>
<protein>
    <recommendedName>
        <fullName evidence="4">Acyl-CoA oxidase/dehydrogenase middle domain-containing protein</fullName>
    </recommendedName>
</protein>
<dbReference type="InterPro" id="IPR050741">
    <property type="entry name" value="Acyl-CoA_dehydrogenase"/>
</dbReference>
<keyword evidence="2" id="KW-0560">Oxidoreductase</keyword>
<dbReference type="SUPFAM" id="SSF47203">
    <property type="entry name" value="Acyl-CoA dehydrogenase C-terminal domain-like"/>
    <property type="match status" value="1"/>
</dbReference>
<dbReference type="RefSeq" id="WP_094129910.1">
    <property type="nucleotide sequence ID" value="NZ_CP040788.1"/>
</dbReference>
<organism evidence="5 6">
    <name type="scientific">Clavibacter tessellarius</name>
    <dbReference type="NCBI Taxonomy" id="31965"/>
    <lineage>
        <taxon>Bacteria</taxon>
        <taxon>Bacillati</taxon>
        <taxon>Actinomycetota</taxon>
        <taxon>Actinomycetes</taxon>
        <taxon>Micrococcales</taxon>
        <taxon>Microbacteriaceae</taxon>
        <taxon>Clavibacter</taxon>
    </lineage>
</organism>
<dbReference type="Gene3D" id="1.10.540.10">
    <property type="entry name" value="Acyl-CoA dehydrogenase/oxidase, N-terminal domain"/>
    <property type="match status" value="1"/>
</dbReference>
<feature type="region of interest" description="Disordered" evidence="3">
    <location>
        <begin position="400"/>
        <end position="423"/>
    </location>
</feature>
<dbReference type="InterPro" id="IPR009100">
    <property type="entry name" value="AcylCoA_DH/oxidase_NM_dom_sf"/>
</dbReference>
<proteinExistence type="predicted"/>
<dbReference type="InterPro" id="IPR006091">
    <property type="entry name" value="Acyl-CoA_Oxase/DH_mid-dom"/>
</dbReference>
<dbReference type="GO" id="GO:0050660">
    <property type="term" value="F:flavin adenine dinucleotide binding"/>
    <property type="evidence" value="ECO:0007669"/>
    <property type="project" value="InterPro"/>
</dbReference>
<dbReference type="AlphaFoldDB" id="A0A225CMS4"/>
<feature type="domain" description="Acyl-CoA oxidase/dehydrogenase middle" evidence="4">
    <location>
        <begin position="139"/>
        <end position="230"/>
    </location>
</feature>
<dbReference type="InterPro" id="IPR036250">
    <property type="entry name" value="AcylCo_DH-like_C"/>
</dbReference>
<dbReference type="Gene3D" id="1.20.140.10">
    <property type="entry name" value="Butyryl-CoA Dehydrogenase, subunit A, domain 3"/>
    <property type="match status" value="1"/>
</dbReference>
<dbReference type="InterPro" id="IPR046373">
    <property type="entry name" value="Acyl-CoA_Oxase/DH_mid-dom_sf"/>
</dbReference>
<reference evidence="5" key="1">
    <citation type="submission" date="2017-08" db="EMBL/GenBank/DDBJ databases">
        <title>Genomes of multiple Clavibacter strains from different subspecies.</title>
        <authorList>
            <person name="Yuan X.-K."/>
            <person name="Li X.-S."/>
            <person name="Nie J."/>
            <person name="De Boer S.H."/>
        </authorList>
    </citation>
    <scope>NUCLEOTIDE SEQUENCE [LARGE SCALE GENOMIC DNA]</scope>
    <source>
        <strain evidence="5">ATCC 33566</strain>
    </source>
</reference>
<accession>A0A225CMS4</accession>
<dbReference type="CDD" id="cd00567">
    <property type="entry name" value="ACAD"/>
    <property type="match status" value="1"/>
</dbReference>
<keyword evidence="6" id="KW-1185">Reference proteome</keyword>
<evidence type="ECO:0000313" key="5">
    <source>
        <dbReference type="EMBL" id="OQJ63683.1"/>
    </source>
</evidence>
<keyword evidence="1" id="KW-0285">Flavoprotein</keyword>
<dbReference type="Pfam" id="PF02770">
    <property type="entry name" value="Acyl-CoA_dh_M"/>
    <property type="match status" value="1"/>
</dbReference>
<gene>
    <name evidence="5" type="ORF">B5P24_12120</name>
</gene>